<dbReference type="AlphaFoldDB" id="A0AAD4QUE7"/>
<gene>
    <name evidence="1" type="ORF">B0F90DRAFT_1681112</name>
</gene>
<reference evidence="1" key="1">
    <citation type="journal article" date="2022" name="New Phytol.">
        <title>Evolutionary transition to the ectomycorrhizal habit in the genomes of a hyperdiverse lineage of mushroom-forming fungi.</title>
        <authorList>
            <person name="Looney B."/>
            <person name="Miyauchi S."/>
            <person name="Morin E."/>
            <person name="Drula E."/>
            <person name="Courty P.E."/>
            <person name="Kohler A."/>
            <person name="Kuo A."/>
            <person name="LaButti K."/>
            <person name="Pangilinan J."/>
            <person name="Lipzen A."/>
            <person name="Riley R."/>
            <person name="Andreopoulos W."/>
            <person name="He G."/>
            <person name="Johnson J."/>
            <person name="Nolan M."/>
            <person name="Tritt A."/>
            <person name="Barry K.W."/>
            <person name="Grigoriev I.V."/>
            <person name="Nagy L.G."/>
            <person name="Hibbett D."/>
            <person name="Henrissat B."/>
            <person name="Matheny P.B."/>
            <person name="Labbe J."/>
            <person name="Martin F.M."/>
        </authorList>
    </citation>
    <scope>NUCLEOTIDE SEQUENCE</scope>
    <source>
        <strain evidence="1">BPL690</strain>
    </source>
</reference>
<comment type="caution">
    <text evidence="1">The sequence shown here is derived from an EMBL/GenBank/DDBJ whole genome shotgun (WGS) entry which is preliminary data.</text>
</comment>
<proteinExistence type="predicted"/>
<evidence type="ECO:0000313" key="2">
    <source>
        <dbReference type="Proteomes" id="UP001203297"/>
    </source>
</evidence>
<accession>A0AAD4QUE7</accession>
<dbReference type="Proteomes" id="UP001203297">
    <property type="component" value="Unassembled WGS sequence"/>
</dbReference>
<sequence>MEEWVCAACGIEEPTTVATYLDGISGATAAHIDARTSAQYVEVLCGGCELRLWHIC</sequence>
<dbReference type="EMBL" id="WTXG01000001">
    <property type="protein sequence ID" value="KAI0308219.1"/>
    <property type="molecule type" value="Genomic_DNA"/>
</dbReference>
<keyword evidence="2" id="KW-1185">Reference proteome</keyword>
<name>A0AAD4QUE7_9AGAM</name>
<feature type="non-terminal residue" evidence="1">
    <location>
        <position position="56"/>
    </location>
</feature>
<organism evidence="1 2">
    <name type="scientific">Multifurca ochricompacta</name>
    <dbReference type="NCBI Taxonomy" id="376703"/>
    <lineage>
        <taxon>Eukaryota</taxon>
        <taxon>Fungi</taxon>
        <taxon>Dikarya</taxon>
        <taxon>Basidiomycota</taxon>
        <taxon>Agaricomycotina</taxon>
        <taxon>Agaricomycetes</taxon>
        <taxon>Russulales</taxon>
        <taxon>Russulaceae</taxon>
        <taxon>Multifurca</taxon>
    </lineage>
</organism>
<evidence type="ECO:0000313" key="1">
    <source>
        <dbReference type="EMBL" id="KAI0308219.1"/>
    </source>
</evidence>
<protein>
    <submittedName>
        <fullName evidence="1">Uncharacterized protein</fullName>
    </submittedName>
</protein>